<feature type="domain" description="RNA-binding S4" evidence="6">
    <location>
        <begin position="11"/>
        <end position="73"/>
    </location>
</feature>
<keyword evidence="2 4" id="KW-0694">RNA-binding</keyword>
<dbReference type="RefSeq" id="WP_064442509.1">
    <property type="nucleotide sequence ID" value="NZ_BDDI01000027.1"/>
</dbReference>
<gene>
    <name evidence="7" type="ORF">FHU29_000215</name>
</gene>
<keyword evidence="7" id="KW-0346">Stress response</keyword>
<evidence type="ECO:0000313" key="7">
    <source>
        <dbReference type="EMBL" id="MBB3035781.1"/>
    </source>
</evidence>
<dbReference type="OrthoDB" id="9797176at2"/>
<keyword evidence="3" id="KW-0238">DNA-binding</keyword>
<comment type="caution">
    <text evidence="7">The sequence shown here is derived from an EMBL/GenBank/DDBJ whole genome shotgun (WGS) entry which is preliminary data.</text>
</comment>
<dbReference type="SMART" id="SM00363">
    <property type="entry name" value="S4"/>
    <property type="match status" value="1"/>
</dbReference>
<proteinExistence type="inferred from homology"/>
<evidence type="ECO:0000256" key="1">
    <source>
        <dbReference type="ARBA" id="ARBA00008396"/>
    </source>
</evidence>
<evidence type="ECO:0000256" key="3">
    <source>
        <dbReference type="ARBA" id="ARBA00023125"/>
    </source>
</evidence>
<dbReference type="GO" id="GO:0003727">
    <property type="term" value="F:single-stranded RNA binding"/>
    <property type="evidence" value="ECO:0007669"/>
    <property type="project" value="InterPro"/>
</dbReference>
<feature type="region of interest" description="Disordered" evidence="5">
    <location>
        <begin position="81"/>
        <end position="128"/>
    </location>
</feature>
<protein>
    <submittedName>
        <fullName evidence="7">Ribosome-associated heat shock protein Hsp15</fullName>
    </submittedName>
</protein>
<dbReference type="PIRSF" id="PIRSF016821">
    <property type="entry name" value="HSP15"/>
    <property type="match status" value="1"/>
</dbReference>
<name>A0A839RIA5_9ACTN</name>
<dbReference type="GO" id="GO:0034605">
    <property type="term" value="P:cellular response to heat"/>
    <property type="evidence" value="ECO:0007669"/>
    <property type="project" value="InterPro"/>
</dbReference>
<dbReference type="InterPro" id="IPR036986">
    <property type="entry name" value="S4_RNA-bd_sf"/>
</dbReference>
<keyword evidence="8" id="KW-1185">Reference proteome</keyword>
<dbReference type="Gene3D" id="3.10.290.10">
    <property type="entry name" value="RNA-binding S4 domain"/>
    <property type="match status" value="1"/>
</dbReference>
<dbReference type="InterPro" id="IPR025708">
    <property type="entry name" value="HSP15"/>
</dbReference>
<evidence type="ECO:0000313" key="8">
    <source>
        <dbReference type="Proteomes" id="UP000567922"/>
    </source>
</evidence>
<dbReference type="AlphaFoldDB" id="A0A839RIA5"/>
<dbReference type="GO" id="GO:0003677">
    <property type="term" value="F:DNA binding"/>
    <property type="evidence" value="ECO:0007669"/>
    <property type="project" value="UniProtKB-KW"/>
</dbReference>
<dbReference type="Pfam" id="PF01479">
    <property type="entry name" value="S4"/>
    <property type="match status" value="1"/>
</dbReference>
<evidence type="ECO:0000256" key="5">
    <source>
        <dbReference type="SAM" id="MobiDB-lite"/>
    </source>
</evidence>
<evidence type="ECO:0000259" key="6">
    <source>
        <dbReference type="SMART" id="SM00363"/>
    </source>
</evidence>
<dbReference type="EMBL" id="JACHWS010000001">
    <property type="protein sequence ID" value="MBB3035781.1"/>
    <property type="molecule type" value="Genomic_DNA"/>
</dbReference>
<evidence type="ECO:0000256" key="2">
    <source>
        <dbReference type="ARBA" id="ARBA00022884"/>
    </source>
</evidence>
<sequence length="128" mass="13996">MPQPAEQSSRVRVDVWLWSVRLVKTRSTAASACRGGHVRVNGAPAKPSQVIGPGDEVRLWSHGVLRIVEVVAPLKKRVGAPAAAQALIDRSPPPPPKEVLASIPRRDRGAGRPTKRERRQLDRLKSPE</sequence>
<comment type="similarity">
    <text evidence="1">Belongs to the HSP15 family.</text>
</comment>
<dbReference type="PROSITE" id="PS50889">
    <property type="entry name" value="S4"/>
    <property type="match status" value="1"/>
</dbReference>
<evidence type="ECO:0000256" key="4">
    <source>
        <dbReference type="PROSITE-ProRule" id="PRU00182"/>
    </source>
</evidence>
<accession>A0A839RIA5</accession>
<reference evidence="7 8" key="1">
    <citation type="submission" date="2020-08" db="EMBL/GenBank/DDBJ databases">
        <title>Sequencing the genomes of 1000 actinobacteria strains.</title>
        <authorList>
            <person name="Klenk H.-P."/>
        </authorList>
    </citation>
    <scope>NUCLEOTIDE SEQUENCE [LARGE SCALE GENOMIC DNA]</scope>
    <source>
        <strain evidence="7 8">DSM 45258</strain>
    </source>
</reference>
<organism evidence="7 8">
    <name type="scientific">Hoyosella altamirensis</name>
    <dbReference type="NCBI Taxonomy" id="616997"/>
    <lineage>
        <taxon>Bacteria</taxon>
        <taxon>Bacillati</taxon>
        <taxon>Actinomycetota</taxon>
        <taxon>Actinomycetes</taxon>
        <taxon>Mycobacteriales</taxon>
        <taxon>Hoyosellaceae</taxon>
        <taxon>Hoyosella</taxon>
    </lineage>
</organism>
<dbReference type="GO" id="GO:0043023">
    <property type="term" value="F:ribosomal large subunit binding"/>
    <property type="evidence" value="ECO:0007669"/>
    <property type="project" value="InterPro"/>
</dbReference>
<dbReference type="Proteomes" id="UP000567922">
    <property type="component" value="Unassembled WGS sequence"/>
</dbReference>
<dbReference type="InterPro" id="IPR002942">
    <property type="entry name" value="S4_RNA-bd"/>
</dbReference>
<dbReference type="CDD" id="cd00165">
    <property type="entry name" value="S4"/>
    <property type="match status" value="1"/>
</dbReference>
<dbReference type="SUPFAM" id="SSF55174">
    <property type="entry name" value="Alpha-L RNA-binding motif"/>
    <property type="match status" value="1"/>
</dbReference>
<feature type="compositionally biased region" description="Basic and acidic residues" evidence="5">
    <location>
        <begin position="119"/>
        <end position="128"/>
    </location>
</feature>